<keyword evidence="1" id="KW-0812">Transmembrane</keyword>
<protein>
    <submittedName>
        <fullName evidence="2">Uncharacterized protein</fullName>
    </submittedName>
</protein>
<gene>
    <name evidence="2" type="ORF">ENR64_27195</name>
</gene>
<reference evidence="2" key="1">
    <citation type="journal article" date="2020" name="mSystems">
        <title>Genome- and Community-Level Interaction Insights into Carbon Utilization and Element Cycling Functions of Hydrothermarchaeota in Hydrothermal Sediment.</title>
        <authorList>
            <person name="Zhou Z."/>
            <person name="Liu Y."/>
            <person name="Xu W."/>
            <person name="Pan J."/>
            <person name="Luo Z.H."/>
            <person name="Li M."/>
        </authorList>
    </citation>
    <scope>NUCLEOTIDE SEQUENCE [LARGE SCALE GENOMIC DNA]</scope>
    <source>
        <strain evidence="2">SpSt-418</strain>
    </source>
</reference>
<evidence type="ECO:0000256" key="1">
    <source>
        <dbReference type="SAM" id="Phobius"/>
    </source>
</evidence>
<evidence type="ECO:0000313" key="2">
    <source>
        <dbReference type="EMBL" id="HFN01366.1"/>
    </source>
</evidence>
<feature type="transmembrane region" description="Helical" evidence="1">
    <location>
        <begin position="20"/>
        <end position="41"/>
    </location>
</feature>
<organism evidence="2">
    <name type="scientific">Oscillatoriales cyanobacterium SpSt-418</name>
    <dbReference type="NCBI Taxonomy" id="2282169"/>
    <lineage>
        <taxon>Bacteria</taxon>
        <taxon>Bacillati</taxon>
        <taxon>Cyanobacteriota</taxon>
        <taxon>Cyanophyceae</taxon>
        <taxon>Oscillatoriophycideae</taxon>
        <taxon>Oscillatoriales</taxon>
    </lineage>
</organism>
<proteinExistence type="predicted"/>
<comment type="caution">
    <text evidence="2">The sequence shown here is derived from an EMBL/GenBank/DDBJ whole genome shotgun (WGS) entry which is preliminary data.</text>
</comment>
<accession>A0A7C3KJI3</accession>
<keyword evidence="1" id="KW-0472">Membrane</keyword>
<dbReference type="EMBL" id="DSRU01000403">
    <property type="protein sequence ID" value="HFN01366.1"/>
    <property type="molecule type" value="Genomic_DNA"/>
</dbReference>
<dbReference type="AlphaFoldDB" id="A0A7C3KJI3"/>
<sequence>MHHSTASTKAKRAKFISLRFKLLVGFTVVYSIVFATAYGWFYRYSTDRAMERIQKDLVNTLSGAHPEVGGVRGGLARIEEDTKKGHPVGAPQSIKF</sequence>
<name>A0A7C3KJI3_9CYAN</name>
<keyword evidence="1" id="KW-1133">Transmembrane helix</keyword>